<keyword evidence="2" id="KW-1185">Reference proteome</keyword>
<gene>
    <name evidence="1" type="ORF">FHS24_000598</name>
</gene>
<dbReference type="Proteomes" id="UP000588111">
    <property type="component" value="Unassembled WGS sequence"/>
</dbReference>
<accession>A0A839T9K8</accession>
<dbReference type="RefSeq" id="WP_183618529.1">
    <property type="nucleotide sequence ID" value="NZ_CAJHAH010000002.1"/>
</dbReference>
<name>A0A839T9K8_9GAMM</name>
<organism evidence="1 2">
    <name type="scientific">Psychrobacter luti</name>
    <dbReference type="NCBI Taxonomy" id="198481"/>
    <lineage>
        <taxon>Bacteria</taxon>
        <taxon>Pseudomonadati</taxon>
        <taxon>Pseudomonadota</taxon>
        <taxon>Gammaproteobacteria</taxon>
        <taxon>Moraxellales</taxon>
        <taxon>Moraxellaceae</taxon>
        <taxon>Psychrobacter</taxon>
    </lineage>
</organism>
<evidence type="ECO:0000313" key="2">
    <source>
        <dbReference type="Proteomes" id="UP000588111"/>
    </source>
</evidence>
<reference evidence="1 2" key="1">
    <citation type="submission" date="2020-08" db="EMBL/GenBank/DDBJ databases">
        <title>Genomic Encyclopedia of Type Strains, Phase III (KMG-III): the genomes of soil and plant-associated and newly described type strains.</title>
        <authorList>
            <person name="Whitman W."/>
        </authorList>
    </citation>
    <scope>NUCLEOTIDE SEQUENCE [LARGE SCALE GENOMIC DNA]</scope>
    <source>
        <strain evidence="1 2">CECT 5885</strain>
    </source>
</reference>
<dbReference type="AlphaFoldDB" id="A0A839T9K8"/>
<comment type="caution">
    <text evidence="1">The sequence shown here is derived from an EMBL/GenBank/DDBJ whole genome shotgun (WGS) entry which is preliminary data.</text>
</comment>
<sequence>MSMRNPFESYQIAIPSKYSDKVKQFCKLSSSQTSPQYTPFNRQVDFWYFAFLYATKEDLQPDHLTDMSNITAASILDDYHINHIQMTYLAKNLDIESLVDSRKIFNYAVDMANAGIPHVIQLLSDDEDTPLDNLFFYLEQNLK</sequence>
<evidence type="ECO:0000313" key="1">
    <source>
        <dbReference type="EMBL" id="MBB3106107.1"/>
    </source>
</evidence>
<dbReference type="EMBL" id="JACHXL010000001">
    <property type="protein sequence ID" value="MBB3106107.1"/>
    <property type="molecule type" value="Genomic_DNA"/>
</dbReference>
<protein>
    <submittedName>
        <fullName evidence="1">Uncharacterized protein</fullName>
    </submittedName>
</protein>
<proteinExistence type="predicted"/>